<keyword evidence="6" id="KW-1185">Reference proteome</keyword>
<dbReference type="InterPro" id="IPR015797">
    <property type="entry name" value="NUDIX_hydrolase-like_dom_sf"/>
</dbReference>
<reference evidence="5 6" key="1">
    <citation type="submission" date="2019-01" db="EMBL/GenBank/DDBJ databases">
        <title>Genome sequence of Salinicola endophyticus REST5.</title>
        <authorList>
            <person name="Nascimento F.X."/>
        </authorList>
    </citation>
    <scope>NUCLEOTIDE SEQUENCE [LARGE SCALE GENOMIC DNA]</scope>
    <source>
        <strain evidence="5 6">REST5</strain>
    </source>
</reference>
<name>A0ABY8FJY8_9GAMM</name>
<gene>
    <name evidence="5" type="ORF">EVC62_13150</name>
</gene>
<sequence length="149" mass="16085">MPAPQSRVGVGLILTRGDGKLLLGYRVKAGETPCWCMPGGHVEPNETFADAARRELHEETGILTDATIEIGAFLHQLNPECTAITVAARLQLADPPTPRVTEPEVFAQWRWFPQDDLPQPLFPASAALLAQAAGQPLPDGWHAYPLATG</sequence>
<comment type="cofactor">
    <cofactor evidence="1">
        <name>Mg(2+)</name>
        <dbReference type="ChEBI" id="CHEBI:18420"/>
    </cofactor>
</comment>
<accession>A0ABY8FJY8</accession>
<dbReference type="Gene3D" id="3.90.79.10">
    <property type="entry name" value="Nucleoside Triphosphate Pyrophosphohydrolase"/>
    <property type="match status" value="1"/>
</dbReference>
<dbReference type="InterPro" id="IPR020084">
    <property type="entry name" value="NUDIX_hydrolase_CS"/>
</dbReference>
<dbReference type="PROSITE" id="PS00893">
    <property type="entry name" value="NUDIX_BOX"/>
    <property type="match status" value="1"/>
</dbReference>
<dbReference type="PROSITE" id="PS51462">
    <property type="entry name" value="NUDIX"/>
    <property type="match status" value="1"/>
</dbReference>
<dbReference type="Pfam" id="PF00293">
    <property type="entry name" value="NUDIX"/>
    <property type="match status" value="1"/>
</dbReference>
<evidence type="ECO:0000313" key="6">
    <source>
        <dbReference type="Proteomes" id="UP001321526"/>
    </source>
</evidence>
<feature type="domain" description="Nudix hydrolase" evidence="4">
    <location>
        <begin position="5"/>
        <end position="135"/>
    </location>
</feature>
<dbReference type="InterPro" id="IPR020476">
    <property type="entry name" value="Nudix_hydrolase"/>
</dbReference>
<keyword evidence="2 3" id="KW-0378">Hydrolase</keyword>
<comment type="similarity">
    <text evidence="3">Belongs to the Nudix hydrolase family.</text>
</comment>
<evidence type="ECO:0000256" key="2">
    <source>
        <dbReference type="ARBA" id="ARBA00022801"/>
    </source>
</evidence>
<evidence type="ECO:0000313" key="5">
    <source>
        <dbReference type="EMBL" id="WFF42375.1"/>
    </source>
</evidence>
<dbReference type="Proteomes" id="UP001321526">
    <property type="component" value="Chromosome"/>
</dbReference>
<dbReference type="SUPFAM" id="SSF55811">
    <property type="entry name" value="Nudix"/>
    <property type="match status" value="1"/>
</dbReference>
<evidence type="ECO:0000259" key="4">
    <source>
        <dbReference type="PROSITE" id="PS51462"/>
    </source>
</evidence>
<dbReference type="PRINTS" id="PR00502">
    <property type="entry name" value="NUDIXFAMILY"/>
</dbReference>
<dbReference type="PANTHER" id="PTHR43046:SF14">
    <property type="entry name" value="MUTT_NUDIX FAMILY PROTEIN"/>
    <property type="match status" value="1"/>
</dbReference>
<dbReference type="EMBL" id="CP035631">
    <property type="protein sequence ID" value="WFF42375.1"/>
    <property type="molecule type" value="Genomic_DNA"/>
</dbReference>
<dbReference type="RefSeq" id="WP_110674378.1">
    <property type="nucleotide sequence ID" value="NZ_CP035631.1"/>
</dbReference>
<evidence type="ECO:0000256" key="1">
    <source>
        <dbReference type="ARBA" id="ARBA00001946"/>
    </source>
</evidence>
<dbReference type="PANTHER" id="PTHR43046">
    <property type="entry name" value="GDP-MANNOSE MANNOSYL HYDROLASE"/>
    <property type="match status" value="1"/>
</dbReference>
<dbReference type="InterPro" id="IPR000086">
    <property type="entry name" value="NUDIX_hydrolase_dom"/>
</dbReference>
<evidence type="ECO:0000256" key="3">
    <source>
        <dbReference type="RuleBase" id="RU003476"/>
    </source>
</evidence>
<protein>
    <submittedName>
        <fullName evidence="5">NUDIX domain-containing protein</fullName>
    </submittedName>
</protein>
<proteinExistence type="inferred from homology"/>
<organism evidence="5 6">
    <name type="scientific">Salinicola endophyticus</name>
    <dbReference type="NCBI Taxonomy" id="1949083"/>
    <lineage>
        <taxon>Bacteria</taxon>
        <taxon>Pseudomonadati</taxon>
        <taxon>Pseudomonadota</taxon>
        <taxon>Gammaproteobacteria</taxon>
        <taxon>Oceanospirillales</taxon>
        <taxon>Halomonadaceae</taxon>
        <taxon>Salinicola</taxon>
    </lineage>
</organism>
<dbReference type="CDD" id="cd04678">
    <property type="entry name" value="NUDIX_MTH2_Nudt15"/>
    <property type="match status" value="1"/>
</dbReference>